<feature type="region of interest" description="Disordered" evidence="10">
    <location>
        <begin position="252"/>
        <end position="329"/>
    </location>
</feature>
<evidence type="ECO:0000256" key="8">
    <source>
        <dbReference type="ARBA" id="ARBA00023242"/>
    </source>
</evidence>
<dbReference type="InterPro" id="IPR051007">
    <property type="entry name" value="creA/MIG_C2H2-ZnF"/>
</dbReference>
<feature type="domain" description="C2H2-type" evidence="11">
    <location>
        <begin position="68"/>
        <end position="97"/>
    </location>
</feature>
<feature type="domain" description="C2H2-type" evidence="11">
    <location>
        <begin position="38"/>
        <end position="67"/>
    </location>
</feature>
<protein>
    <recommendedName>
        <fullName evidence="11">C2H2-type domain-containing protein</fullName>
    </recommendedName>
</protein>
<evidence type="ECO:0000256" key="2">
    <source>
        <dbReference type="ARBA" id="ARBA00022723"/>
    </source>
</evidence>
<keyword evidence="5" id="KW-0862">Zinc</keyword>
<dbReference type="GO" id="GO:0008270">
    <property type="term" value="F:zinc ion binding"/>
    <property type="evidence" value="ECO:0007669"/>
    <property type="project" value="UniProtKB-KW"/>
</dbReference>
<evidence type="ECO:0000256" key="4">
    <source>
        <dbReference type="ARBA" id="ARBA00022771"/>
    </source>
</evidence>
<dbReference type="FunFam" id="3.30.160.60:FF:000072">
    <property type="entry name" value="zinc finger protein 143 isoform X1"/>
    <property type="match status" value="2"/>
</dbReference>
<keyword evidence="8" id="KW-0539">Nucleus</keyword>
<dbReference type="PROSITE" id="PS50157">
    <property type="entry name" value="ZINC_FINGER_C2H2_2"/>
    <property type="match status" value="2"/>
</dbReference>
<keyword evidence="3" id="KW-0677">Repeat</keyword>
<dbReference type="OrthoDB" id="6365676at2759"/>
<name>A0A9P5V066_9FUNG</name>
<dbReference type="GO" id="GO:0000978">
    <property type="term" value="F:RNA polymerase II cis-regulatory region sequence-specific DNA binding"/>
    <property type="evidence" value="ECO:0007669"/>
    <property type="project" value="TreeGrafter"/>
</dbReference>
<feature type="compositionally biased region" description="Low complexity" evidence="10">
    <location>
        <begin position="105"/>
        <end position="122"/>
    </location>
</feature>
<evidence type="ECO:0000313" key="12">
    <source>
        <dbReference type="EMBL" id="KAF9128713.1"/>
    </source>
</evidence>
<keyword evidence="4 9" id="KW-0863">Zinc-finger</keyword>
<dbReference type="SMART" id="SM00355">
    <property type="entry name" value="ZnF_C2H2"/>
    <property type="match status" value="2"/>
</dbReference>
<dbReference type="InterPro" id="IPR013087">
    <property type="entry name" value="Znf_C2H2_type"/>
</dbReference>
<evidence type="ECO:0000259" key="11">
    <source>
        <dbReference type="PROSITE" id="PS50157"/>
    </source>
</evidence>
<dbReference type="Pfam" id="PF00096">
    <property type="entry name" value="zf-C2H2"/>
    <property type="match status" value="2"/>
</dbReference>
<feature type="compositionally biased region" description="Low complexity" evidence="10">
    <location>
        <begin position="199"/>
        <end position="212"/>
    </location>
</feature>
<dbReference type="GO" id="GO:0005737">
    <property type="term" value="C:cytoplasm"/>
    <property type="evidence" value="ECO:0007669"/>
    <property type="project" value="TreeGrafter"/>
</dbReference>
<dbReference type="SUPFAM" id="SSF57667">
    <property type="entry name" value="beta-beta-alpha zinc fingers"/>
    <property type="match status" value="1"/>
</dbReference>
<feature type="compositionally biased region" description="Polar residues" evidence="10">
    <location>
        <begin position="280"/>
        <end position="301"/>
    </location>
</feature>
<proteinExistence type="predicted"/>
<comment type="subcellular location">
    <subcellularLocation>
        <location evidence="1">Nucleus</location>
    </subcellularLocation>
</comment>
<feature type="region of interest" description="Disordered" evidence="10">
    <location>
        <begin position="176"/>
        <end position="213"/>
    </location>
</feature>
<evidence type="ECO:0000256" key="3">
    <source>
        <dbReference type="ARBA" id="ARBA00022737"/>
    </source>
</evidence>
<gene>
    <name evidence="12" type="ORF">BG015_004301</name>
</gene>
<keyword evidence="7" id="KW-0804">Transcription</keyword>
<dbReference type="PANTHER" id="PTHR47428">
    <property type="entry name" value="REGULATORY PROTEIN MIG1-RELATED"/>
    <property type="match status" value="1"/>
</dbReference>
<sequence>MPAIMEQSFFAGPHHHLQDPSSAANSMVDADGLPRKPHVCPWPNCNKTFTRSAHLTRHVRAHGGEKPYSCPHDGCGKRFSRSDVLKEHIRIHDGNRVRKRRVRGSSDSNSSPSHSSAASTAASAAKRNSIAAAASLAAAAEQSSAQLFAIPPPLTCRAPNGMGTMPNPAFPVSSFRSCEAHPSPDMQNPYAHHYQPQASLSPREPSLSSSPPYCGQDGSFVQGGGAATTMSIQPNTSFNALLGMESVAHFDRSSPASSWHQQQQQVTQQRDGSGVAAVSYSATPYQQGASYPNTTTSFSGMSQTTTQYSTSSSSLSSSNHSSSNNNNNQQQQPITLATMAAVASMEADLIGLQQNWSHIPQQQQQHPQQQQHQPHHQHHHQQQQRYEPYQYYSSTV</sequence>
<dbReference type="PANTHER" id="PTHR47428:SF1">
    <property type="entry name" value="REGULATORY PROTEIN MIG1-RELATED"/>
    <property type="match status" value="1"/>
</dbReference>
<keyword evidence="6" id="KW-0805">Transcription regulation</keyword>
<evidence type="ECO:0000256" key="9">
    <source>
        <dbReference type="PROSITE-ProRule" id="PRU00042"/>
    </source>
</evidence>
<dbReference type="AlphaFoldDB" id="A0A9P5V066"/>
<dbReference type="PROSITE" id="PS00028">
    <property type="entry name" value="ZINC_FINGER_C2H2_1"/>
    <property type="match status" value="2"/>
</dbReference>
<evidence type="ECO:0000313" key="13">
    <source>
        <dbReference type="Proteomes" id="UP000748756"/>
    </source>
</evidence>
<reference evidence="12" key="1">
    <citation type="journal article" date="2020" name="Fungal Divers.">
        <title>Resolving the Mortierellaceae phylogeny through synthesis of multi-gene phylogenetics and phylogenomics.</title>
        <authorList>
            <person name="Vandepol N."/>
            <person name="Liber J."/>
            <person name="Desiro A."/>
            <person name="Na H."/>
            <person name="Kennedy M."/>
            <person name="Barry K."/>
            <person name="Grigoriev I.V."/>
            <person name="Miller A.N."/>
            <person name="O'Donnell K."/>
            <person name="Stajich J.E."/>
            <person name="Bonito G."/>
        </authorList>
    </citation>
    <scope>NUCLEOTIDE SEQUENCE</scope>
    <source>
        <strain evidence="12">NRRL 6426</strain>
    </source>
</reference>
<dbReference type="Proteomes" id="UP000748756">
    <property type="component" value="Unassembled WGS sequence"/>
</dbReference>
<evidence type="ECO:0000256" key="10">
    <source>
        <dbReference type="SAM" id="MobiDB-lite"/>
    </source>
</evidence>
<dbReference type="GO" id="GO:0000433">
    <property type="term" value="P:carbon catabolite repression of transcription from RNA polymerase II promoter by glucose"/>
    <property type="evidence" value="ECO:0007669"/>
    <property type="project" value="TreeGrafter"/>
</dbReference>
<dbReference type="GO" id="GO:0000981">
    <property type="term" value="F:DNA-binding transcription factor activity, RNA polymerase II-specific"/>
    <property type="evidence" value="ECO:0007669"/>
    <property type="project" value="UniProtKB-ARBA"/>
</dbReference>
<feature type="compositionally biased region" description="Low complexity" evidence="10">
    <location>
        <begin position="302"/>
        <end position="329"/>
    </location>
</feature>
<feature type="compositionally biased region" description="Basic residues" evidence="10">
    <location>
        <begin position="373"/>
        <end position="382"/>
    </location>
</feature>
<dbReference type="Gene3D" id="3.30.160.60">
    <property type="entry name" value="Classic Zinc Finger"/>
    <property type="match status" value="2"/>
</dbReference>
<evidence type="ECO:0000256" key="6">
    <source>
        <dbReference type="ARBA" id="ARBA00023015"/>
    </source>
</evidence>
<evidence type="ECO:0000256" key="5">
    <source>
        <dbReference type="ARBA" id="ARBA00022833"/>
    </source>
</evidence>
<organism evidence="12 13">
    <name type="scientific">Linnemannia schmuckeri</name>
    <dbReference type="NCBI Taxonomy" id="64567"/>
    <lineage>
        <taxon>Eukaryota</taxon>
        <taxon>Fungi</taxon>
        <taxon>Fungi incertae sedis</taxon>
        <taxon>Mucoromycota</taxon>
        <taxon>Mortierellomycotina</taxon>
        <taxon>Mortierellomycetes</taxon>
        <taxon>Mortierellales</taxon>
        <taxon>Mortierellaceae</taxon>
        <taxon>Linnemannia</taxon>
    </lineage>
</organism>
<dbReference type="InterPro" id="IPR036236">
    <property type="entry name" value="Znf_C2H2_sf"/>
</dbReference>
<feature type="compositionally biased region" description="Low complexity" evidence="10">
    <location>
        <begin position="360"/>
        <end position="372"/>
    </location>
</feature>
<accession>A0A9P5V066</accession>
<evidence type="ECO:0000256" key="7">
    <source>
        <dbReference type="ARBA" id="ARBA00023163"/>
    </source>
</evidence>
<dbReference type="EMBL" id="JAAAUQ010002044">
    <property type="protein sequence ID" value="KAF9128713.1"/>
    <property type="molecule type" value="Genomic_DNA"/>
</dbReference>
<keyword evidence="2" id="KW-0479">Metal-binding</keyword>
<dbReference type="GO" id="GO:0005634">
    <property type="term" value="C:nucleus"/>
    <property type="evidence" value="ECO:0007669"/>
    <property type="project" value="UniProtKB-SubCell"/>
</dbReference>
<comment type="caution">
    <text evidence="12">The sequence shown here is derived from an EMBL/GenBank/DDBJ whole genome shotgun (WGS) entry which is preliminary data.</text>
</comment>
<feature type="region of interest" description="Disordered" evidence="10">
    <location>
        <begin position="94"/>
        <end position="122"/>
    </location>
</feature>
<keyword evidence="13" id="KW-1185">Reference proteome</keyword>
<feature type="region of interest" description="Disordered" evidence="10">
    <location>
        <begin position="358"/>
        <end position="396"/>
    </location>
</feature>
<evidence type="ECO:0000256" key="1">
    <source>
        <dbReference type="ARBA" id="ARBA00004123"/>
    </source>
</evidence>